<dbReference type="EMBL" id="LSRS01000005">
    <property type="protein sequence ID" value="KAF1084605.1"/>
    <property type="molecule type" value="Genomic_DNA"/>
</dbReference>
<dbReference type="RefSeq" id="WP_161822821.1">
    <property type="nucleotide sequence ID" value="NZ_LSRS01000005.1"/>
</dbReference>
<name>A0A9D2WP81_9FIRM</name>
<comment type="caution">
    <text evidence="2">The sequence shown here is derived from an EMBL/GenBank/DDBJ whole genome shotgun (WGS) entry which is preliminary data.</text>
</comment>
<proteinExistence type="predicted"/>
<gene>
    <name evidence="2" type="primary">pncC</name>
    <name evidence="2" type="ORF">SPSYN_02383</name>
</gene>
<feature type="domain" description="CinA C-terminal" evidence="1">
    <location>
        <begin position="15"/>
        <end position="166"/>
    </location>
</feature>
<dbReference type="GO" id="GO:0019159">
    <property type="term" value="F:nicotinamide-nucleotide amidase activity"/>
    <property type="evidence" value="ECO:0007669"/>
    <property type="project" value="UniProtKB-EC"/>
</dbReference>
<evidence type="ECO:0000313" key="3">
    <source>
        <dbReference type="Proteomes" id="UP000798488"/>
    </source>
</evidence>
<keyword evidence="2" id="KW-0378">Hydrolase</keyword>
<dbReference type="InterPro" id="IPR008136">
    <property type="entry name" value="CinA_C"/>
</dbReference>
<dbReference type="Proteomes" id="UP000798488">
    <property type="component" value="Unassembled WGS sequence"/>
</dbReference>
<keyword evidence="3" id="KW-1185">Reference proteome</keyword>
<dbReference type="NCBIfam" id="TIGR00199">
    <property type="entry name" value="PncC_domain"/>
    <property type="match status" value="1"/>
</dbReference>
<reference evidence="2" key="1">
    <citation type="submission" date="2016-02" db="EMBL/GenBank/DDBJ databases">
        <title>Draft Genome Sequence of Sporotomaculum syntrophicum Strain FB, a Syntrophic Benzoate Degrader.</title>
        <authorList>
            <person name="Nobu M.K."/>
            <person name="Narihiro T."/>
            <person name="Qiu Y.-L."/>
            <person name="Ohashi A."/>
            <person name="Liu W.-T."/>
            <person name="Yuji S."/>
        </authorList>
    </citation>
    <scope>NUCLEOTIDE SEQUENCE</scope>
    <source>
        <strain evidence="2">FB</strain>
    </source>
</reference>
<accession>A0A9D2WP81</accession>
<evidence type="ECO:0000259" key="1">
    <source>
        <dbReference type="Pfam" id="PF02464"/>
    </source>
</evidence>
<sequence length="178" mass="19126">MHQESICNTNVKEEVLNEAVGALLIERDMNVSLAESCTGGQVMKCLSDVPGSSRYLAGGVVSYSNDLKINLLGVPREIIEQYGAVSEQTARLMAEGVKKITGTSLGVGITGIAGPDGGTEQKPIGLVYIALSGEDKTICQRNVFRGQRSEVRSSATNKALEMLWRYLLDVDNVNCENS</sequence>
<protein>
    <submittedName>
        <fullName evidence="2">Nicotinamide-nucleotide amidohydrolase PncC</fullName>
        <ecNumber evidence="2">3.5.1.42</ecNumber>
    </submittedName>
</protein>
<dbReference type="InterPro" id="IPR036653">
    <property type="entry name" value="CinA-like_C"/>
</dbReference>
<dbReference type="SUPFAM" id="SSF142433">
    <property type="entry name" value="CinA-like"/>
    <property type="match status" value="1"/>
</dbReference>
<dbReference type="EC" id="3.5.1.42" evidence="2"/>
<organism evidence="2 3">
    <name type="scientific">Sporotomaculum syntrophicum</name>
    <dbReference type="NCBI Taxonomy" id="182264"/>
    <lineage>
        <taxon>Bacteria</taxon>
        <taxon>Bacillati</taxon>
        <taxon>Bacillota</taxon>
        <taxon>Clostridia</taxon>
        <taxon>Eubacteriales</taxon>
        <taxon>Desulfallaceae</taxon>
        <taxon>Sporotomaculum</taxon>
    </lineage>
</organism>
<dbReference type="Gene3D" id="3.90.950.20">
    <property type="entry name" value="CinA-like"/>
    <property type="match status" value="1"/>
</dbReference>
<dbReference type="AlphaFoldDB" id="A0A9D2WP81"/>
<dbReference type="Pfam" id="PF02464">
    <property type="entry name" value="CinA"/>
    <property type="match status" value="1"/>
</dbReference>
<dbReference type="OrthoDB" id="9801454at2"/>
<evidence type="ECO:0000313" key="2">
    <source>
        <dbReference type="EMBL" id="KAF1084605.1"/>
    </source>
</evidence>